<comment type="caution">
    <text evidence="2">The sequence shown here is derived from an EMBL/GenBank/DDBJ whole genome shotgun (WGS) entry which is preliminary data.</text>
</comment>
<reference evidence="2 3" key="1">
    <citation type="submission" date="2016-10" db="EMBL/GenBank/DDBJ databases">
        <authorList>
            <person name="Varghese N."/>
            <person name="Submissions S."/>
        </authorList>
    </citation>
    <scope>NUCLEOTIDE SEQUENCE [LARGE SCALE GENOMIC DNA]</scope>
    <source>
        <strain evidence="2 3">TC-13</strain>
    </source>
</reference>
<name>A0A1H9AP76_9BACI</name>
<feature type="transmembrane region" description="Helical" evidence="1">
    <location>
        <begin position="68"/>
        <end position="89"/>
    </location>
</feature>
<keyword evidence="1" id="KW-1133">Transmembrane helix</keyword>
<gene>
    <name evidence="2" type="ORF">SAMN02787113_00561</name>
</gene>
<dbReference type="AlphaFoldDB" id="A0A1H9AP76"/>
<accession>A0A1H9AP76</accession>
<protein>
    <recommendedName>
        <fullName evidence="4">3-isopropylmalate dehydrogenase</fullName>
    </recommendedName>
</protein>
<evidence type="ECO:0008006" key="4">
    <source>
        <dbReference type="Google" id="ProtNLM"/>
    </source>
</evidence>
<evidence type="ECO:0000313" key="2">
    <source>
        <dbReference type="EMBL" id="SEP78351.1"/>
    </source>
</evidence>
<proteinExistence type="predicted"/>
<organism evidence="2 3">
    <name type="scientific">Lysinibacillus fusiformis</name>
    <dbReference type="NCBI Taxonomy" id="28031"/>
    <lineage>
        <taxon>Bacteria</taxon>
        <taxon>Bacillati</taxon>
        <taxon>Bacillota</taxon>
        <taxon>Bacilli</taxon>
        <taxon>Bacillales</taxon>
        <taxon>Bacillaceae</taxon>
        <taxon>Lysinibacillus</taxon>
    </lineage>
</organism>
<dbReference type="EMBL" id="FOEL01000002">
    <property type="protein sequence ID" value="SEP78351.1"/>
    <property type="molecule type" value="Genomic_DNA"/>
</dbReference>
<evidence type="ECO:0000313" key="3">
    <source>
        <dbReference type="Proteomes" id="UP000199410"/>
    </source>
</evidence>
<keyword evidence="1" id="KW-0812">Transmembrane</keyword>
<feature type="transmembrane region" description="Helical" evidence="1">
    <location>
        <begin position="31"/>
        <end position="56"/>
    </location>
</feature>
<dbReference type="Proteomes" id="UP000199410">
    <property type="component" value="Unassembled WGS sequence"/>
</dbReference>
<evidence type="ECO:0000256" key="1">
    <source>
        <dbReference type="SAM" id="Phobius"/>
    </source>
</evidence>
<feature type="transmembrane region" description="Helical" evidence="1">
    <location>
        <begin position="6"/>
        <end position="24"/>
    </location>
</feature>
<keyword evidence="1" id="KW-0472">Membrane</keyword>
<sequence>MDRFFIILMVLFIIIANMIAFIAYRKKNNLYVSAFILLLLAVFFGAIGGTLAIMVIRDPFALFYGMQIGYFLLINSVIVLMLAILATVIKKFNSNKM</sequence>
<dbReference type="RefSeq" id="WP_043989851.1">
    <property type="nucleotide sequence ID" value="NZ_BJOM01000016.1"/>
</dbReference>